<comment type="similarity">
    <text evidence="1">Belongs to the cystatin family.</text>
</comment>
<dbReference type="GO" id="GO:0004869">
    <property type="term" value="F:cysteine-type endopeptidase inhibitor activity"/>
    <property type="evidence" value="ECO:0007669"/>
    <property type="project" value="InterPro"/>
</dbReference>
<dbReference type="PROSITE" id="PS00287">
    <property type="entry name" value="CYSTATIN"/>
    <property type="match status" value="1"/>
</dbReference>
<proteinExistence type="evidence at transcript level"/>
<accession>A0A6B9KZ50</accession>
<dbReference type="CDD" id="cd00042">
    <property type="entry name" value="CY"/>
    <property type="match status" value="1"/>
</dbReference>
<dbReference type="Pfam" id="PF00031">
    <property type="entry name" value="Cystatin"/>
    <property type="match status" value="1"/>
</dbReference>
<organism evidence="4">
    <name type="scientific">Platymeris rhadamanthus</name>
    <name type="common">Red spot assassin bug</name>
    <dbReference type="NCBI Taxonomy" id="1134088"/>
    <lineage>
        <taxon>Eukaryota</taxon>
        <taxon>Metazoa</taxon>
        <taxon>Ecdysozoa</taxon>
        <taxon>Arthropoda</taxon>
        <taxon>Hexapoda</taxon>
        <taxon>Insecta</taxon>
        <taxon>Pterygota</taxon>
        <taxon>Neoptera</taxon>
        <taxon>Paraneoptera</taxon>
        <taxon>Hemiptera</taxon>
        <taxon>Heteroptera</taxon>
        <taxon>Panheteroptera</taxon>
        <taxon>Cimicomorpha</taxon>
        <taxon>Reduviidae</taxon>
        <taxon>Platymeris</taxon>
    </lineage>
</organism>
<feature type="signal peptide" evidence="2">
    <location>
        <begin position="1"/>
        <end position="22"/>
    </location>
</feature>
<dbReference type="AlphaFoldDB" id="A0A6B9KZ50"/>
<feature type="chain" id="PRO_5025449865" evidence="2">
    <location>
        <begin position="23"/>
        <end position="114"/>
    </location>
</feature>
<reference evidence="4" key="1">
    <citation type="journal article" date="2019" name="Toxins">
        <title>Missiles of mass disruption: composition and glandular origin of venom used as a projectile defensive weapon by the assassin bug Platymeris rhadamanthus.</title>
        <authorList>
            <person name="Walker A.A."/>
            <person name="Robinson S.D."/>
            <person name="Undheim E.A.B."/>
            <person name="Jin J."/>
            <person name="Han X."/>
            <person name="Fry B.G."/>
            <person name="Vetter I."/>
            <person name="King G.F."/>
        </authorList>
    </citation>
    <scope>NUCLEOTIDE SEQUENCE</scope>
    <source>
        <tissue evidence="4">Venom glands</tissue>
    </source>
</reference>
<sequence length="114" mass="12704">MFTVKLLAFMVVAVSLQHVAEAMPKICPGCPVEVDPNREDIKKGLAQVMAAKNSPDELVRIIKASTQVVGGILYKVDFEVKNPSTKQVKVCKTEYLSRPWEFKGYQVLEFSCKA</sequence>
<evidence type="ECO:0000256" key="1">
    <source>
        <dbReference type="ARBA" id="ARBA00009403"/>
    </source>
</evidence>
<dbReference type="InterPro" id="IPR046350">
    <property type="entry name" value="Cystatin_sf"/>
</dbReference>
<feature type="domain" description="Cystatin" evidence="3">
    <location>
        <begin position="26"/>
        <end position="113"/>
    </location>
</feature>
<dbReference type="Gene3D" id="3.10.450.10">
    <property type="match status" value="1"/>
</dbReference>
<protein>
    <submittedName>
        <fullName evidence="4">Venom cystatin domain peptide Pr18a</fullName>
    </submittedName>
</protein>
<dbReference type="SUPFAM" id="SSF54403">
    <property type="entry name" value="Cystatin/monellin"/>
    <property type="match status" value="1"/>
</dbReference>
<name>A0A6B9KZ50_PLARH</name>
<evidence type="ECO:0000259" key="3">
    <source>
        <dbReference type="SMART" id="SM00043"/>
    </source>
</evidence>
<evidence type="ECO:0000313" key="4">
    <source>
        <dbReference type="EMBL" id="QHB21504.1"/>
    </source>
</evidence>
<dbReference type="EMBL" id="MN208315">
    <property type="protein sequence ID" value="QHB21504.1"/>
    <property type="molecule type" value="mRNA"/>
</dbReference>
<evidence type="ECO:0000256" key="2">
    <source>
        <dbReference type="SAM" id="SignalP"/>
    </source>
</evidence>
<keyword evidence="2" id="KW-0732">Signal</keyword>
<dbReference type="InterPro" id="IPR018073">
    <property type="entry name" value="Prot_inh_cystat_CS"/>
</dbReference>
<dbReference type="SMART" id="SM00043">
    <property type="entry name" value="CY"/>
    <property type="match status" value="1"/>
</dbReference>
<dbReference type="InterPro" id="IPR000010">
    <property type="entry name" value="Cystatin_dom"/>
</dbReference>